<gene>
    <name evidence="1" type="ORF">SOCE26_026780</name>
</gene>
<name>A0A2L0EPP0_SORCE</name>
<dbReference type="InterPro" id="IPR012674">
    <property type="entry name" value="Calycin"/>
</dbReference>
<dbReference type="Proteomes" id="UP000238348">
    <property type="component" value="Chromosome"/>
</dbReference>
<sequence length="191" mass="20656">MASRLTGAPCAAFALVLLLGCGDDGSGEDQVVAEEPNEGIPYLGVDGEFTSDPLAVDCPDDPRNPGRVALKQQREMSFFSDREGKTPLAEGCAYSYEGFAPDPHYFPEYPDSVWLQFALTAGGDGCESFHFVIMRPPHGDDAVKHMHLRYGDVQSSFVDLLDMSKGDEQDADKCNPWWSVYCSAGSEGCGG</sequence>
<dbReference type="OrthoDB" id="573349at2"/>
<evidence type="ECO:0000313" key="2">
    <source>
        <dbReference type="Proteomes" id="UP000238348"/>
    </source>
</evidence>
<protein>
    <submittedName>
        <fullName evidence="1">Uncharacterized protein</fullName>
    </submittedName>
</protein>
<reference evidence="1 2" key="1">
    <citation type="submission" date="2015-09" db="EMBL/GenBank/DDBJ databases">
        <title>Sorangium comparison.</title>
        <authorList>
            <person name="Zaburannyi N."/>
            <person name="Bunk B."/>
            <person name="Overmann J."/>
            <person name="Mueller R."/>
        </authorList>
    </citation>
    <scope>NUCLEOTIDE SEQUENCE [LARGE SCALE GENOMIC DNA]</scope>
    <source>
        <strain evidence="1 2">So ce26</strain>
    </source>
</reference>
<dbReference type="Gene3D" id="2.40.128.20">
    <property type="match status" value="1"/>
</dbReference>
<accession>A0A2L0EPP0</accession>
<proteinExistence type="predicted"/>
<dbReference type="EMBL" id="CP012673">
    <property type="protein sequence ID" value="AUX41268.1"/>
    <property type="molecule type" value="Genomic_DNA"/>
</dbReference>
<dbReference type="PROSITE" id="PS51257">
    <property type="entry name" value="PROKAR_LIPOPROTEIN"/>
    <property type="match status" value="1"/>
</dbReference>
<dbReference type="RefSeq" id="WP_104979316.1">
    <property type="nucleotide sequence ID" value="NZ_CP012673.1"/>
</dbReference>
<organism evidence="1 2">
    <name type="scientific">Sorangium cellulosum</name>
    <name type="common">Polyangium cellulosum</name>
    <dbReference type="NCBI Taxonomy" id="56"/>
    <lineage>
        <taxon>Bacteria</taxon>
        <taxon>Pseudomonadati</taxon>
        <taxon>Myxococcota</taxon>
        <taxon>Polyangia</taxon>
        <taxon>Polyangiales</taxon>
        <taxon>Polyangiaceae</taxon>
        <taxon>Sorangium</taxon>
    </lineage>
</organism>
<evidence type="ECO:0000313" key="1">
    <source>
        <dbReference type="EMBL" id="AUX41268.1"/>
    </source>
</evidence>
<dbReference type="AlphaFoldDB" id="A0A2L0EPP0"/>